<dbReference type="RefSeq" id="WP_298383463.1">
    <property type="nucleotide sequence ID" value="NZ_JBFSHR010000063.1"/>
</dbReference>
<evidence type="ECO:0000259" key="1">
    <source>
        <dbReference type="Pfam" id="PF01266"/>
    </source>
</evidence>
<accession>A0ABV3Y4U3</accession>
<evidence type="ECO:0000313" key="3">
    <source>
        <dbReference type="Proteomes" id="UP001560267"/>
    </source>
</evidence>
<name>A0ABV3Y4U3_9ACTN</name>
<dbReference type="PANTHER" id="PTHR13847">
    <property type="entry name" value="SARCOSINE DEHYDROGENASE-RELATED"/>
    <property type="match status" value="1"/>
</dbReference>
<keyword evidence="3" id="KW-1185">Reference proteome</keyword>
<sequence length="434" mass="47340">MPRAALDSSLDVDVAIVGGGLSGLWTARYLLQRDPGLRVAVLERSYVGFGASGRNGGWVSALFPVPLSKVRTVYGDVVADELMQALDATVDEVARQVVELGIDCDFAKAGTLLVARNRPQWARLRAAVTPPAVLLDARGARQRLKVSKAIGALYQPQCATVQPAKLVRGLADRLEKLGVRIYEETEVTDVGDHLLRANGYRVRAGSIVLATESYTSQFKDWRRTVLPLYSMMVVTEPLSDGQFEAIGSPQLGLSFSDERNMVIYGQITADRRIAFGGRGAPYGYGSVIAPAPQHGHGMRARLEQTVRELFPELSDVGFADFWGGTLGVTRDWFPRVEVDSRRGLTKIYGYAGDGVAMTNLMGRLVAQQVLSPATPSVVGKVFARPPRLWEPEPLRYLGINIGLALTQLVDVCERWGVSASMLDTVRRTLIGQLE</sequence>
<dbReference type="SUPFAM" id="SSF51905">
    <property type="entry name" value="FAD/NAD(P)-binding domain"/>
    <property type="match status" value="1"/>
</dbReference>
<dbReference type="PANTHER" id="PTHR13847:SF285">
    <property type="entry name" value="FAD DEPENDENT OXIDOREDUCTASE DOMAIN-CONTAINING PROTEIN"/>
    <property type="match status" value="1"/>
</dbReference>
<dbReference type="EMBL" id="JBFSHR010000063">
    <property type="protein sequence ID" value="MEX6430583.1"/>
    <property type="molecule type" value="Genomic_DNA"/>
</dbReference>
<dbReference type="Gene3D" id="3.50.50.60">
    <property type="entry name" value="FAD/NAD(P)-binding domain"/>
    <property type="match status" value="1"/>
</dbReference>
<dbReference type="Gene3D" id="3.30.9.10">
    <property type="entry name" value="D-Amino Acid Oxidase, subunit A, domain 2"/>
    <property type="match status" value="1"/>
</dbReference>
<feature type="domain" description="FAD dependent oxidoreductase" evidence="1">
    <location>
        <begin position="13"/>
        <end position="367"/>
    </location>
</feature>
<protein>
    <submittedName>
        <fullName evidence="2">FAD-dependent oxidoreductase</fullName>
    </submittedName>
</protein>
<dbReference type="Pfam" id="PF01266">
    <property type="entry name" value="DAO"/>
    <property type="match status" value="1"/>
</dbReference>
<gene>
    <name evidence="2" type="ORF">AB6A68_12175</name>
</gene>
<evidence type="ECO:0000313" key="2">
    <source>
        <dbReference type="EMBL" id="MEX6430583.1"/>
    </source>
</evidence>
<dbReference type="InterPro" id="IPR006076">
    <property type="entry name" value="FAD-dep_OxRdtase"/>
</dbReference>
<dbReference type="InterPro" id="IPR036188">
    <property type="entry name" value="FAD/NAD-bd_sf"/>
</dbReference>
<organism evidence="2 3">
    <name type="scientific">Ferrimicrobium acidiphilum</name>
    <dbReference type="NCBI Taxonomy" id="121039"/>
    <lineage>
        <taxon>Bacteria</taxon>
        <taxon>Bacillati</taxon>
        <taxon>Actinomycetota</taxon>
        <taxon>Acidimicrobiia</taxon>
        <taxon>Acidimicrobiales</taxon>
        <taxon>Acidimicrobiaceae</taxon>
        <taxon>Ferrimicrobium</taxon>
    </lineage>
</organism>
<proteinExistence type="predicted"/>
<dbReference type="Proteomes" id="UP001560267">
    <property type="component" value="Unassembled WGS sequence"/>
</dbReference>
<reference evidence="2 3" key="1">
    <citation type="submission" date="2024-07" db="EMBL/GenBank/DDBJ databases">
        <title>Draft Genome Sequence of Ferrimicrobium acidiphilum Strain YE2023, Isolated from a Pulp of Bioleach Reactor.</title>
        <authorList>
            <person name="Elkina Y.A."/>
            <person name="Bulaeva A.G."/>
            <person name="Beletsky A.V."/>
            <person name="Mardanov A.V."/>
        </authorList>
    </citation>
    <scope>NUCLEOTIDE SEQUENCE [LARGE SCALE GENOMIC DNA]</scope>
    <source>
        <strain evidence="2 3">YE2023</strain>
    </source>
</reference>
<comment type="caution">
    <text evidence="2">The sequence shown here is derived from an EMBL/GenBank/DDBJ whole genome shotgun (WGS) entry which is preliminary data.</text>
</comment>